<evidence type="ECO:0000313" key="10">
    <source>
        <dbReference type="Proteomes" id="UP000231702"/>
    </source>
</evidence>
<dbReference type="GO" id="GO:0005829">
    <property type="term" value="C:cytosol"/>
    <property type="evidence" value="ECO:0007669"/>
    <property type="project" value="TreeGrafter"/>
</dbReference>
<accession>A0A285JKM3</accession>
<keyword evidence="3" id="KW-0963">Cytoplasm</keyword>
<dbReference type="GO" id="GO:0000976">
    <property type="term" value="F:transcription cis-regulatory region binding"/>
    <property type="evidence" value="ECO:0007669"/>
    <property type="project" value="TreeGrafter"/>
</dbReference>
<evidence type="ECO:0000256" key="5">
    <source>
        <dbReference type="SAM" id="MobiDB-lite"/>
    </source>
</evidence>
<proteinExistence type="inferred from homology"/>
<dbReference type="InterPro" id="IPR027444">
    <property type="entry name" value="H-NS_C_dom"/>
</dbReference>
<dbReference type="GO" id="GO:0003681">
    <property type="term" value="F:bent DNA binding"/>
    <property type="evidence" value="ECO:0007669"/>
    <property type="project" value="TreeGrafter"/>
</dbReference>
<dbReference type="SUPFAM" id="SSF81273">
    <property type="entry name" value="H-NS histone-like proteins"/>
    <property type="match status" value="1"/>
</dbReference>
<dbReference type="InterPro" id="IPR037150">
    <property type="entry name" value="H-NS_C_dom_sf"/>
</dbReference>
<dbReference type="PANTHER" id="PTHR38097:SF2">
    <property type="entry name" value="DNA-BINDING PROTEIN STPA"/>
    <property type="match status" value="1"/>
</dbReference>
<dbReference type="GO" id="GO:0001217">
    <property type="term" value="F:DNA-binding transcription repressor activity"/>
    <property type="evidence" value="ECO:0007669"/>
    <property type="project" value="TreeGrafter"/>
</dbReference>
<feature type="domain" description="DNA-binding protein H-NS-like C-terminal" evidence="6">
    <location>
        <begin position="62"/>
        <end position="107"/>
    </location>
</feature>
<dbReference type="OrthoDB" id="5297879at2"/>
<comment type="subcellular location">
    <subcellularLocation>
        <location evidence="1">Cytoplasm</location>
        <location evidence="1">Nucleoid</location>
    </subcellularLocation>
</comment>
<dbReference type="GO" id="GO:0003680">
    <property type="term" value="F:minor groove of adenine-thymine-rich DNA binding"/>
    <property type="evidence" value="ECO:0007669"/>
    <property type="project" value="TreeGrafter"/>
</dbReference>
<keyword evidence="4 8" id="KW-0238">DNA-binding</keyword>
<dbReference type="PANTHER" id="PTHR38097">
    <property type="match status" value="1"/>
</dbReference>
<evidence type="ECO:0000313" key="9">
    <source>
        <dbReference type="Proteomes" id="UP000231655"/>
    </source>
</evidence>
<dbReference type="RefSeq" id="WP_097147568.1">
    <property type="nucleotide sequence ID" value="NZ_OBEA01000012.1"/>
</dbReference>
<reference evidence="8 9" key="1">
    <citation type="submission" date="2017-09" db="EMBL/GenBank/DDBJ databases">
        <authorList>
            <person name="Ehlers B."/>
            <person name="Leendertz F.H."/>
        </authorList>
    </citation>
    <scope>NUCLEOTIDE SEQUENCE [LARGE SCALE GENOMIC DNA]</scope>
    <source>
        <strain evidence="8 9">CGMCC 1.12662</strain>
    </source>
</reference>
<feature type="region of interest" description="Disordered" evidence="5">
    <location>
        <begin position="55"/>
        <end position="90"/>
    </location>
</feature>
<evidence type="ECO:0000256" key="4">
    <source>
        <dbReference type="ARBA" id="ARBA00023125"/>
    </source>
</evidence>
<organism evidence="8 9">
    <name type="scientific">Pseudooceanicola antarcticus</name>
    <dbReference type="NCBI Taxonomy" id="1247613"/>
    <lineage>
        <taxon>Bacteria</taxon>
        <taxon>Pseudomonadati</taxon>
        <taxon>Pseudomonadota</taxon>
        <taxon>Alphaproteobacteria</taxon>
        <taxon>Rhodobacterales</taxon>
        <taxon>Paracoccaceae</taxon>
        <taxon>Pseudooceanicola</taxon>
    </lineage>
</organism>
<dbReference type="GO" id="GO:0009295">
    <property type="term" value="C:nucleoid"/>
    <property type="evidence" value="ECO:0007669"/>
    <property type="project" value="UniProtKB-SubCell"/>
</dbReference>
<dbReference type="Pfam" id="PF00816">
    <property type="entry name" value="Histone_HNS"/>
    <property type="match status" value="1"/>
</dbReference>
<dbReference type="EMBL" id="OBEA01000012">
    <property type="protein sequence ID" value="SNY60862.1"/>
    <property type="molecule type" value="Genomic_DNA"/>
</dbReference>
<name>A0A285JKM3_9RHOB</name>
<gene>
    <name evidence="7" type="ORF">CVM39_17535</name>
    <name evidence="8" type="ORF">SAMN06297129_3993</name>
</gene>
<dbReference type="Gene3D" id="4.10.430.10">
    <property type="entry name" value="Histone-like protein H-NS, C-terminal domain"/>
    <property type="match status" value="1"/>
</dbReference>
<evidence type="ECO:0000256" key="3">
    <source>
        <dbReference type="ARBA" id="ARBA00022490"/>
    </source>
</evidence>
<comment type="similarity">
    <text evidence="2">Belongs to the histone-like protein H-NS family.</text>
</comment>
<reference evidence="7 10" key="2">
    <citation type="journal article" date="2018" name="Int. J. Syst. Evol. Microbiol.">
        <title>Pseudooceanicola lipolyticus sp. nov., a marine alphaproteobacterium, reclassification of Oceanicola flagellatus as Pseudooceanicola flagellatus comb. nov. and emended description of the genus Pseudooceanicola.</title>
        <authorList>
            <person name="Huang M.-M."/>
            <person name="Guo L.-L."/>
            <person name="Wu Y.-H."/>
            <person name="Lai Q.-L."/>
            <person name="Shao Z.-Z."/>
            <person name="Wang C.-S."/>
            <person name="Wu M."/>
            <person name="Xu X.-W."/>
        </authorList>
    </citation>
    <scope>NUCLEOTIDE SEQUENCE [LARGE SCALE GENOMIC DNA]</scope>
    <source>
        <strain evidence="7 10">Ar-45</strain>
    </source>
</reference>
<sequence>MSQLPDLDLNAFSLDELKQLQKDIAKAIKDFDDRRKAEARAALEAKAGELGFSLNDLVAPGSSKKQKLPAKYRNPEDPTQTWSGRGRRPQWVTDALDAGKGLEDLAI</sequence>
<evidence type="ECO:0000256" key="1">
    <source>
        <dbReference type="ARBA" id="ARBA00004453"/>
    </source>
</evidence>
<evidence type="ECO:0000313" key="8">
    <source>
        <dbReference type="EMBL" id="SNY60862.1"/>
    </source>
</evidence>
<keyword evidence="10" id="KW-1185">Reference proteome</keyword>
<dbReference type="Proteomes" id="UP000231655">
    <property type="component" value="Unassembled WGS sequence"/>
</dbReference>
<dbReference type="SMART" id="SM00528">
    <property type="entry name" value="HNS"/>
    <property type="match status" value="1"/>
</dbReference>
<evidence type="ECO:0000256" key="2">
    <source>
        <dbReference type="ARBA" id="ARBA00010610"/>
    </source>
</evidence>
<evidence type="ECO:0000313" key="7">
    <source>
        <dbReference type="EMBL" id="PJE26512.1"/>
    </source>
</evidence>
<protein>
    <submittedName>
        <fullName evidence="8">DNA-binding protein H-NS</fullName>
    </submittedName>
    <submittedName>
        <fullName evidence="7">Transcriptional regulator</fullName>
    </submittedName>
</protein>
<dbReference type="GO" id="GO:0032993">
    <property type="term" value="C:protein-DNA complex"/>
    <property type="evidence" value="ECO:0007669"/>
    <property type="project" value="TreeGrafter"/>
</dbReference>
<evidence type="ECO:0000259" key="6">
    <source>
        <dbReference type="SMART" id="SM00528"/>
    </source>
</evidence>
<dbReference type="EMBL" id="PGTD01000021">
    <property type="protein sequence ID" value="PJE26512.1"/>
    <property type="molecule type" value="Genomic_DNA"/>
</dbReference>
<dbReference type="AlphaFoldDB" id="A0A285JKM3"/>
<dbReference type="Proteomes" id="UP000231702">
    <property type="component" value="Unassembled WGS sequence"/>
</dbReference>